<dbReference type="InterPro" id="IPR043502">
    <property type="entry name" value="DNA/RNA_pol_sf"/>
</dbReference>
<accession>A0A1Q9EED9</accession>
<dbReference type="PROSITE" id="PS50878">
    <property type="entry name" value="RT_POL"/>
    <property type="match status" value="1"/>
</dbReference>
<protein>
    <recommendedName>
        <fullName evidence="3">Reverse transcriptase domain-containing protein</fullName>
    </recommendedName>
</protein>
<dbReference type="GO" id="GO:0003677">
    <property type="term" value="F:DNA binding"/>
    <property type="evidence" value="ECO:0007669"/>
    <property type="project" value="InterPro"/>
</dbReference>
<dbReference type="Proteomes" id="UP000186817">
    <property type="component" value="Unassembled WGS sequence"/>
</dbReference>
<evidence type="ECO:0000256" key="1">
    <source>
        <dbReference type="ARBA" id="ARBA00023172"/>
    </source>
</evidence>
<keyword evidence="5" id="KW-1185">Reference proteome</keyword>
<dbReference type="GO" id="GO:0006310">
    <property type="term" value="P:DNA recombination"/>
    <property type="evidence" value="ECO:0007669"/>
    <property type="project" value="UniProtKB-KW"/>
</dbReference>
<reference evidence="4 5" key="1">
    <citation type="submission" date="2016-02" db="EMBL/GenBank/DDBJ databases">
        <title>Genome analysis of coral dinoflagellate symbionts highlights evolutionary adaptations to a symbiotic lifestyle.</title>
        <authorList>
            <person name="Aranda M."/>
            <person name="Li Y."/>
            <person name="Liew Y.J."/>
            <person name="Baumgarten S."/>
            <person name="Simakov O."/>
            <person name="Wilson M."/>
            <person name="Piel J."/>
            <person name="Ashoor H."/>
            <person name="Bougouffa S."/>
            <person name="Bajic V.B."/>
            <person name="Ryu T."/>
            <person name="Ravasi T."/>
            <person name="Bayer T."/>
            <person name="Micklem G."/>
            <person name="Kim H."/>
            <person name="Bhak J."/>
            <person name="Lajeunesse T.C."/>
            <person name="Voolstra C.R."/>
        </authorList>
    </citation>
    <scope>NUCLEOTIDE SEQUENCE [LARGE SCALE GENOMIC DNA]</scope>
    <source>
        <strain evidence="4 5">CCMP2467</strain>
    </source>
</reference>
<dbReference type="InterPro" id="IPR011010">
    <property type="entry name" value="DNA_brk_join_enz"/>
</dbReference>
<name>A0A1Q9EED9_SYMMI</name>
<sequence length="1292" mass="144033">MSAAEYSRIVRDGRVEAAAERARRGVQVGAPVAQENAAAGPAGAGAVAAAAPGAMVPGGPLQPGGEAVYDPDTLYWLAAESLEGVSFGDAVPGVVAAAVAGAKAVHTFPSGRAVFVECVYGRDREQFLLRPGGWDFRCTPISLDSLGRPEVSLKDAAQKSFQKQVRWTMTGPRTTKWCLNYLVVEGLGLEGHHERVRTLCKLDSASWGMQEHFQVSMFLRYCLQIDQLNSHNLMAVEAMFRRLQTIEFGYSEKVREVEAKGTGGRLAMEEQQVFGGLTRLHLPKNLRKAREERELARKKRGGKGGQVPLARRVSRGCRQRIGLKNHKVEDVNAATWALNSMYNGAGVTPLGGGPANSFDGTSAAQAEVIHRIQHAVEALGAPPSDLTVPEALRSLRCGGYTDLGQSVGALTNYQPDLVSLPEAGWQPINLDALGGKVRGRSISSFIQEQLLPAETAHMKVKDSGVERPYSDPRFRDPRVYGDFVSRLLQSSIVDLSMQDGRERVGLFFVSKKANKLRLIIDARRSNAHFRPPSYVHLATGDSLSRLEVDPETELTICTADLKDAFYHLSLPEELRTYFTLAPIDGKFLSVKEVGGQRVKPGVMYYPRLAVVPMGWSWALYICQTLHENLVAQAGLGDDIRLRDKRPCPTSGYVHTEYVDNLVLIGTCREQVVSAFQHAVNALKDAGLQVHEDEVCEGDTCVLGWQFTRDGKFGPSSRRVWKVRFAIRGVIARRRATGREIERIVGHASFICLARRESLSIFGEVYRFIQRHRNHSGEVRLPRLVRHELELWSAVSPLIRVDLQAQWSSDVTAVDASFFGFGAVTSKMPLDLVRSLGRWNERWRFADEDARKARDLAKGSSHTSIMFEDEYPGLSGHQPLLVDTDAFELQEARFQNVPFEVVDREWTTLISHRWRRVPTLPVGEARGGKDSRKRKAPQMAPPAMGLTEVASDVMSAGQRKQARKGARLAAGRPGGTGTVLEQASISAACRRRYQAIWDSLRNQVLDNHGRLKDMEAVDEIVTSHLEELYMDGEDLSMGQYTVAAIQYFNPVWRGPLVNKLPRVKQSLTGWRRLAPAKSRLPVPYEVVALMATKAFKCKLNQIGLYLLLAFALYLRPSEGLRLRVQDMVRPTRQRGPYSRWTFVLHPTEGQVPSKTQEYDESLQLDLDYHRGLGEALYRCLKLGTRSPHEIAFNLETEILNKFLAECSLELSLKPLGHMHLYRLRHGGASHDFAAKHRDLAAIQMRGRWRSATSVRRYQKGGRLVQLFNSLTKDVRKKATQAAEELPQVLRCLR</sequence>
<dbReference type="InterPro" id="IPR000477">
    <property type="entry name" value="RT_dom"/>
</dbReference>
<dbReference type="InterPro" id="IPR013762">
    <property type="entry name" value="Integrase-like_cat_sf"/>
</dbReference>
<dbReference type="OrthoDB" id="7462124at2759"/>
<dbReference type="EMBL" id="LSRX01000175">
    <property type="protein sequence ID" value="OLQ05790.1"/>
    <property type="molecule type" value="Genomic_DNA"/>
</dbReference>
<evidence type="ECO:0000259" key="3">
    <source>
        <dbReference type="PROSITE" id="PS50878"/>
    </source>
</evidence>
<dbReference type="SUPFAM" id="SSF56672">
    <property type="entry name" value="DNA/RNA polymerases"/>
    <property type="match status" value="1"/>
</dbReference>
<evidence type="ECO:0000256" key="2">
    <source>
        <dbReference type="SAM" id="MobiDB-lite"/>
    </source>
</evidence>
<comment type="caution">
    <text evidence="4">The sequence shown here is derived from an EMBL/GenBank/DDBJ whole genome shotgun (WGS) entry which is preliminary data.</text>
</comment>
<evidence type="ECO:0000313" key="5">
    <source>
        <dbReference type="Proteomes" id="UP000186817"/>
    </source>
</evidence>
<feature type="domain" description="Reverse transcriptase" evidence="3">
    <location>
        <begin position="490"/>
        <end position="731"/>
    </location>
</feature>
<organism evidence="4 5">
    <name type="scientific">Symbiodinium microadriaticum</name>
    <name type="common">Dinoflagellate</name>
    <name type="synonym">Zooxanthella microadriatica</name>
    <dbReference type="NCBI Taxonomy" id="2951"/>
    <lineage>
        <taxon>Eukaryota</taxon>
        <taxon>Sar</taxon>
        <taxon>Alveolata</taxon>
        <taxon>Dinophyceae</taxon>
        <taxon>Suessiales</taxon>
        <taxon>Symbiodiniaceae</taxon>
        <taxon>Symbiodinium</taxon>
    </lineage>
</organism>
<keyword evidence="1" id="KW-0233">DNA recombination</keyword>
<feature type="region of interest" description="Disordered" evidence="2">
    <location>
        <begin position="920"/>
        <end position="940"/>
    </location>
</feature>
<dbReference type="SUPFAM" id="SSF56349">
    <property type="entry name" value="DNA breaking-rejoining enzymes"/>
    <property type="match status" value="1"/>
</dbReference>
<gene>
    <name evidence="4" type="ORF">AK812_SmicGene10971</name>
</gene>
<proteinExistence type="predicted"/>
<dbReference type="GO" id="GO:0015074">
    <property type="term" value="P:DNA integration"/>
    <property type="evidence" value="ECO:0007669"/>
    <property type="project" value="InterPro"/>
</dbReference>
<evidence type="ECO:0000313" key="4">
    <source>
        <dbReference type="EMBL" id="OLQ05790.1"/>
    </source>
</evidence>
<dbReference type="Gene3D" id="1.10.443.10">
    <property type="entry name" value="Intergrase catalytic core"/>
    <property type="match status" value="1"/>
</dbReference>